<dbReference type="Pfam" id="PF00107">
    <property type="entry name" value="ADH_zinc_N"/>
    <property type="match status" value="1"/>
</dbReference>
<reference evidence="2" key="1">
    <citation type="journal article" date="2008" name="ISME J.">
        <title>Genomic patterns of recombination, clonal divergence and environment in marine microbial populations.</title>
        <authorList>
            <person name="Konstantinidis K.T."/>
            <person name="Delong E.F."/>
        </authorList>
    </citation>
    <scope>NUCLEOTIDE SEQUENCE</scope>
</reference>
<dbReference type="InterPro" id="IPR011032">
    <property type="entry name" value="GroES-like_sf"/>
</dbReference>
<dbReference type="Pfam" id="PF08240">
    <property type="entry name" value="ADH_N"/>
    <property type="match status" value="1"/>
</dbReference>
<gene>
    <name evidence="2" type="ORF">ALOHA_HF4000005I08ctg1g38</name>
</gene>
<dbReference type="SUPFAM" id="SSF51735">
    <property type="entry name" value="NAD(P)-binding Rossmann-fold domains"/>
    <property type="match status" value="1"/>
</dbReference>
<accession>B3T0K1</accession>
<dbReference type="SUPFAM" id="SSF50129">
    <property type="entry name" value="GroES-like"/>
    <property type="match status" value="1"/>
</dbReference>
<dbReference type="NCBIfam" id="TIGR02823">
    <property type="entry name" value="oxido_YhdH"/>
    <property type="match status" value="1"/>
</dbReference>
<dbReference type="GO" id="GO:0043957">
    <property type="term" value="F:acryloyl-CoA reductase (NADPH) activity"/>
    <property type="evidence" value="ECO:0007669"/>
    <property type="project" value="TreeGrafter"/>
</dbReference>
<dbReference type="InterPro" id="IPR036291">
    <property type="entry name" value="NAD(P)-bd_dom_sf"/>
</dbReference>
<organism evidence="2">
    <name type="scientific">uncultured marine microorganism HF4000_005I08</name>
    <dbReference type="NCBI Taxonomy" id="455507"/>
    <lineage>
        <taxon>unclassified sequences</taxon>
        <taxon>environmental samples</taxon>
    </lineage>
</organism>
<dbReference type="InterPro" id="IPR013154">
    <property type="entry name" value="ADH-like_N"/>
</dbReference>
<dbReference type="InterPro" id="IPR020843">
    <property type="entry name" value="ER"/>
</dbReference>
<sequence length="337" mass="35434">MTDENQFSALVLEEDDDHKVTAGVETLDNDHLPPGDVTVAVEYSTLNYKDAMIIQGIGRLVREYPHVPGIDFAGTVEASDSPDYKPGDKVVLTGWRVGEVHWGGYATRARVKTDWLVPLADGLSTEQSMAIGTAGFTAMLAIMALEEHGLTPQSEGEVLVTGASGGVGSIAVALLANLGYRAAAATGREETHDYLKDLGAAVIVGREELTEPPKGPLGSERWAGIIDNVGGPTLHTALATLCTWGSCAAVGLASGPGLETTVMPFLLRGINLLGIDSNTCPKERRLIAWGRLAKELPGDKLAAVSSTACLADLPDLAGKILQGQVRGRTVIDTRKTG</sequence>
<dbReference type="PANTHER" id="PTHR43677">
    <property type="entry name" value="SHORT-CHAIN DEHYDROGENASE/REDUCTASE"/>
    <property type="match status" value="1"/>
</dbReference>
<dbReference type="AlphaFoldDB" id="B3T0K1"/>
<dbReference type="PANTHER" id="PTHR43677:SF1">
    <property type="entry name" value="ACRYLYL-COA REDUCTASE ACUI-RELATED"/>
    <property type="match status" value="1"/>
</dbReference>
<dbReference type="InterPro" id="IPR014188">
    <property type="entry name" value="Acrylyl-CoA_reductase_AcuI"/>
</dbReference>
<feature type="domain" description="Enoyl reductase (ER)" evidence="1">
    <location>
        <begin position="23"/>
        <end position="331"/>
    </location>
</feature>
<dbReference type="CDD" id="cd08288">
    <property type="entry name" value="MDR_yhdh"/>
    <property type="match status" value="1"/>
</dbReference>
<protein>
    <submittedName>
        <fullName evidence="2">Putative zinc-binding dehydrogenase</fullName>
    </submittedName>
</protein>
<evidence type="ECO:0000313" key="2">
    <source>
        <dbReference type="EMBL" id="ABZ06110.1"/>
    </source>
</evidence>
<evidence type="ECO:0000259" key="1">
    <source>
        <dbReference type="SMART" id="SM00829"/>
    </source>
</evidence>
<dbReference type="SMART" id="SM00829">
    <property type="entry name" value="PKS_ER"/>
    <property type="match status" value="1"/>
</dbReference>
<dbReference type="EMBL" id="EU016566">
    <property type="protein sequence ID" value="ABZ06110.1"/>
    <property type="molecule type" value="Genomic_DNA"/>
</dbReference>
<dbReference type="InterPro" id="IPR013149">
    <property type="entry name" value="ADH-like_C"/>
</dbReference>
<name>B3T0K1_9ZZZZ</name>
<proteinExistence type="predicted"/>
<dbReference type="Gene3D" id="3.40.50.720">
    <property type="entry name" value="NAD(P)-binding Rossmann-like Domain"/>
    <property type="match status" value="1"/>
</dbReference>
<dbReference type="InterPro" id="IPR051397">
    <property type="entry name" value="Zn-ADH-like_protein"/>
</dbReference>
<dbReference type="Gene3D" id="3.90.180.10">
    <property type="entry name" value="Medium-chain alcohol dehydrogenases, catalytic domain"/>
    <property type="match status" value="1"/>
</dbReference>